<organism evidence="1 2">
    <name type="scientific">Hyaloperonospora arabidopsidis (strain Emoy2)</name>
    <name type="common">Downy mildew agent</name>
    <name type="synonym">Peronospora arabidopsidis</name>
    <dbReference type="NCBI Taxonomy" id="559515"/>
    <lineage>
        <taxon>Eukaryota</taxon>
        <taxon>Sar</taxon>
        <taxon>Stramenopiles</taxon>
        <taxon>Oomycota</taxon>
        <taxon>Peronosporomycetes</taxon>
        <taxon>Peronosporales</taxon>
        <taxon>Peronosporaceae</taxon>
        <taxon>Hyaloperonospora</taxon>
    </lineage>
</organism>
<keyword evidence="2" id="KW-1185">Reference proteome</keyword>
<dbReference type="InParanoid" id="M4C4H7"/>
<reference evidence="1" key="2">
    <citation type="submission" date="2015-06" db="UniProtKB">
        <authorList>
            <consortium name="EnsemblProtists"/>
        </authorList>
    </citation>
    <scope>IDENTIFICATION</scope>
    <source>
        <strain evidence="1">Emoy2</strain>
    </source>
</reference>
<dbReference type="EMBL" id="ABWE02003126">
    <property type="status" value="NOT_ANNOTATED_CDS"/>
    <property type="molecule type" value="Genomic_DNA"/>
</dbReference>
<dbReference type="Proteomes" id="UP000011713">
    <property type="component" value="Unassembled WGS sequence"/>
</dbReference>
<proteinExistence type="predicted"/>
<dbReference type="VEuPathDB" id="FungiDB:HpaG813995"/>
<accession>M4C4H7</accession>
<sequence length="86" mass="9836">MGIRVVKIEGTDSKTVIKSGGANRIYGLVSKKVQGISKDRAWVDCTISRSSFGLDRTVKYVLDHWLPRHCNASRCRRERQYAEPQR</sequence>
<name>M4C4H7_HYAAE</name>
<dbReference type="HOGENOM" id="CLU_2502739_0_0_1"/>
<evidence type="ECO:0000313" key="2">
    <source>
        <dbReference type="Proteomes" id="UP000011713"/>
    </source>
</evidence>
<evidence type="ECO:0000313" key="1">
    <source>
        <dbReference type="EnsemblProtists" id="HpaP813995"/>
    </source>
</evidence>
<reference evidence="2" key="1">
    <citation type="journal article" date="2010" name="Science">
        <title>Signatures of adaptation to obligate biotrophy in the Hyaloperonospora arabidopsidis genome.</title>
        <authorList>
            <person name="Baxter L."/>
            <person name="Tripathy S."/>
            <person name="Ishaque N."/>
            <person name="Boot N."/>
            <person name="Cabral A."/>
            <person name="Kemen E."/>
            <person name="Thines M."/>
            <person name="Ah-Fong A."/>
            <person name="Anderson R."/>
            <person name="Badejoko W."/>
            <person name="Bittner-Eddy P."/>
            <person name="Boore J.L."/>
            <person name="Chibucos M.C."/>
            <person name="Coates M."/>
            <person name="Dehal P."/>
            <person name="Delehaunty K."/>
            <person name="Dong S."/>
            <person name="Downton P."/>
            <person name="Dumas B."/>
            <person name="Fabro G."/>
            <person name="Fronick C."/>
            <person name="Fuerstenberg S.I."/>
            <person name="Fulton L."/>
            <person name="Gaulin E."/>
            <person name="Govers F."/>
            <person name="Hughes L."/>
            <person name="Humphray S."/>
            <person name="Jiang R.H."/>
            <person name="Judelson H."/>
            <person name="Kamoun S."/>
            <person name="Kyung K."/>
            <person name="Meijer H."/>
            <person name="Minx P."/>
            <person name="Morris P."/>
            <person name="Nelson J."/>
            <person name="Phuntumart V."/>
            <person name="Qutob D."/>
            <person name="Rehmany A."/>
            <person name="Rougon-Cardoso A."/>
            <person name="Ryden P."/>
            <person name="Torto-Alalibo T."/>
            <person name="Studholme D."/>
            <person name="Wang Y."/>
            <person name="Win J."/>
            <person name="Wood J."/>
            <person name="Clifton S.W."/>
            <person name="Rogers J."/>
            <person name="Van den Ackerveken G."/>
            <person name="Jones J.D."/>
            <person name="McDowell J.M."/>
            <person name="Beynon J."/>
            <person name="Tyler B.M."/>
        </authorList>
    </citation>
    <scope>NUCLEOTIDE SEQUENCE [LARGE SCALE GENOMIC DNA]</scope>
    <source>
        <strain evidence="2">Emoy2</strain>
    </source>
</reference>
<dbReference type="AlphaFoldDB" id="M4C4H7"/>
<protein>
    <submittedName>
        <fullName evidence="1">Uncharacterized protein</fullName>
    </submittedName>
</protein>
<dbReference type="EnsemblProtists" id="HpaT813995">
    <property type="protein sequence ID" value="HpaP813995"/>
    <property type="gene ID" value="HpaG813995"/>
</dbReference>